<dbReference type="SUPFAM" id="SSF52540">
    <property type="entry name" value="P-loop containing nucleoside triphosphate hydrolases"/>
    <property type="match status" value="1"/>
</dbReference>
<dbReference type="InterPro" id="IPR052648">
    <property type="entry name" value="Ser-tRNA(Sec)_kinase"/>
</dbReference>
<dbReference type="PANTHER" id="PTHR20873">
    <property type="entry name" value="L-SERYL-TRNA(SEC) KINASE"/>
    <property type="match status" value="1"/>
</dbReference>
<comment type="caution">
    <text evidence="3">The sequence shown here is derived from an EMBL/GenBank/DDBJ whole genome shotgun (WGS) entry which is preliminary data.</text>
</comment>
<keyword evidence="1" id="KW-0547">Nucleotide-binding</keyword>
<dbReference type="EMBL" id="CADEPM010000003">
    <property type="protein sequence ID" value="CAB3401828.1"/>
    <property type="molecule type" value="Genomic_DNA"/>
</dbReference>
<dbReference type="InterPro" id="IPR013641">
    <property type="entry name" value="KTI12/PSTK"/>
</dbReference>
<keyword evidence="4" id="KW-1185">Reference proteome</keyword>
<evidence type="ECO:0000256" key="1">
    <source>
        <dbReference type="ARBA" id="ARBA00022741"/>
    </source>
</evidence>
<organism evidence="3 4">
    <name type="scientific">Caenorhabditis bovis</name>
    <dbReference type="NCBI Taxonomy" id="2654633"/>
    <lineage>
        <taxon>Eukaryota</taxon>
        <taxon>Metazoa</taxon>
        <taxon>Ecdysozoa</taxon>
        <taxon>Nematoda</taxon>
        <taxon>Chromadorea</taxon>
        <taxon>Rhabditida</taxon>
        <taxon>Rhabditina</taxon>
        <taxon>Rhabditomorpha</taxon>
        <taxon>Rhabditoidea</taxon>
        <taxon>Rhabditidae</taxon>
        <taxon>Peloderinae</taxon>
        <taxon>Caenorhabditis</taxon>
    </lineage>
</organism>
<name>A0A8S1EP75_9PELO</name>
<sequence length="240" mass="27869">MALILVIGIPGAGKSSLCRKMKAKYGDLVRVSSFDEYRAMDLDGARNSRTAREERVRFERFIFGQLENLNGIHLVEDMFHLQSMRRPFQKMCKSLALRFGIVFIEIGLDEGLRRNSRRDPNERQPVETIRKIFENFERPEQSNSLRIESYEDVESIEQLLTIVEKQKAVEKKETSRNGTPSIAQQNDVLTRKIVQQIIQESNFAINGKLLNEARRILDWNLRVMDQPEGNACQKQTRLIN</sequence>
<proteinExistence type="predicted"/>
<reference evidence="3 4" key="1">
    <citation type="submission" date="2020-04" db="EMBL/GenBank/DDBJ databases">
        <authorList>
            <person name="Laetsch R D."/>
            <person name="Stevens L."/>
            <person name="Kumar S."/>
            <person name="Blaxter L. M."/>
        </authorList>
    </citation>
    <scope>NUCLEOTIDE SEQUENCE [LARGE SCALE GENOMIC DNA]</scope>
</reference>
<dbReference type="Gene3D" id="3.40.50.300">
    <property type="entry name" value="P-loop containing nucleotide triphosphate hydrolases"/>
    <property type="match status" value="1"/>
</dbReference>
<dbReference type="GO" id="GO:0005524">
    <property type="term" value="F:ATP binding"/>
    <property type="evidence" value="ECO:0007669"/>
    <property type="project" value="UniProtKB-KW"/>
</dbReference>
<dbReference type="PANTHER" id="PTHR20873:SF0">
    <property type="entry name" value="L-SERYL-TRNA(SEC) KINASE"/>
    <property type="match status" value="1"/>
</dbReference>
<protein>
    <submittedName>
        <fullName evidence="3">Uncharacterized protein</fullName>
    </submittedName>
</protein>
<dbReference type="Proteomes" id="UP000494206">
    <property type="component" value="Unassembled WGS sequence"/>
</dbReference>
<dbReference type="GO" id="GO:0000049">
    <property type="term" value="F:tRNA binding"/>
    <property type="evidence" value="ECO:0007669"/>
    <property type="project" value="TreeGrafter"/>
</dbReference>
<dbReference type="Pfam" id="PF08433">
    <property type="entry name" value="KTI12"/>
    <property type="match status" value="1"/>
</dbReference>
<dbReference type="GO" id="GO:0016301">
    <property type="term" value="F:kinase activity"/>
    <property type="evidence" value="ECO:0007669"/>
    <property type="project" value="TreeGrafter"/>
</dbReference>
<dbReference type="AlphaFoldDB" id="A0A8S1EP75"/>
<accession>A0A8S1EP75</accession>
<evidence type="ECO:0000256" key="2">
    <source>
        <dbReference type="ARBA" id="ARBA00022840"/>
    </source>
</evidence>
<gene>
    <name evidence="3" type="ORF">CBOVIS_LOCUS4518</name>
</gene>
<dbReference type="OrthoDB" id="9972657at2759"/>
<keyword evidence="2" id="KW-0067">ATP-binding</keyword>
<evidence type="ECO:0000313" key="4">
    <source>
        <dbReference type="Proteomes" id="UP000494206"/>
    </source>
</evidence>
<dbReference type="InterPro" id="IPR027417">
    <property type="entry name" value="P-loop_NTPase"/>
</dbReference>
<evidence type="ECO:0000313" key="3">
    <source>
        <dbReference type="EMBL" id="CAB3401828.1"/>
    </source>
</evidence>